<name>A0A2W3Z536_9ENTE</name>
<evidence type="ECO:0000256" key="1">
    <source>
        <dbReference type="SAM" id="SignalP"/>
    </source>
</evidence>
<dbReference type="AlphaFoldDB" id="A0A2W3Z536"/>
<dbReference type="Proteomes" id="UP000249828">
    <property type="component" value="Unassembled WGS sequence"/>
</dbReference>
<keyword evidence="4" id="KW-1185">Reference proteome</keyword>
<comment type="caution">
    <text evidence="3">The sequence shown here is derived from an EMBL/GenBank/DDBJ whole genome shotgun (WGS) entry which is preliminary data.</text>
</comment>
<evidence type="ECO:0000313" key="4">
    <source>
        <dbReference type="Proteomes" id="UP000249828"/>
    </source>
</evidence>
<protein>
    <submittedName>
        <fullName evidence="3">WxL domain-containing protein</fullName>
    </submittedName>
</protein>
<dbReference type="RefSeq" id="WP_111247579.1">
    <property type="nucleotide sequence ID" value="NZ_PIEU01000051.1"/>
</dbReference>
<dbReference type="STRING" id="1077675.BCR22_14740"/>
<gene>
    <name evidence="3" type="ORF">CI088_06380</name>
</gene>
<proteinExistence type="predicted"/>
<reference evidence="3 4" key="1">
    <citation type="submission" date="2017-11" db="EMBL/GenBank/DDBJ databases">
        <title>Draft genome sequence of Enterococcus plantarum TRW2 strain isolated from lettuce.</title>
        <authorList>
            <person name="Kim E.B."/>
            <person name="Marco M.L."/>
            <person name="Williams T.R."/>
            <person name="You I.H."/>
        </authorList>
    </citation>
    <scope>NUCLEOTIDE SEQUENCE [LARGE SCALE GENOMIC DNA]</scope>
    <source>
        <strain evidence="3 4">TRW2</strain>
    </source>
</reference>
<feature type="domain" description="WxL" evidence="2">
    <location>
        <begin position="32"/>
        <end position="268"/>
    </location>
</feature>
<keyword evidence="1" id="KW-0732">Signal</keyword>
<sequence>MRFTHQIFLVCAVGVVVNTNTLALIAHAAPNTLNQSGNVSVEGSVMTNLIDPENPGIEVDPGSSPVTKGALRIDYISALDFGESKISKGTRKYKALAQQFFGDTGPRGSYIQITDQQADSSGWTLQVKQEVQFMNPIIQKVEEQELKGAVLSLDKGWANSSSTSEAPTVTRETIALNSIGSAYEVATARAGSGKGVWTIAFGASDTNTNNQPHTLSPVVDASGKPVIDRTYNKPVYHNSAIILNIPETTTIYPVQYQTELTWILAKLP</sequence>
<dbReference type="InterPro" id="IPR027994">
    <property type="entry name" value="WxL_dom"/>
</dbReference>
<evidence type="ECO:0000259" key="2">
    <source>
        <dbReference type="Pfam" id="PF13731"/>
    </source>
</evidence>
<feature type="signal peptide" evidence="1">
    <location>
        <begin position="1"/>
        <end position="28"/>
    </location>
</feature>
<dbReference type="EMBL" id="PIEU01000051">
    <property type="protein sequence ID" value="PZL74886.1"/>
    <property type="molecule type" value="Genomic_DNA"/>
</dbReference>
<evidence type="ECO:0000313" key="3">
    <source>
        <dbReference type="EMBL" id="PZL74886.1"/>
    </source>
</evidence>
<dbReference type="Pfam" id="PF13731">
    <property type="entry name" value="WxL"/>
    <property type="match status" value="1"/>
</dbReference>
<accession>A0A2W3Z536</accession>
<feature type="chain" id="PRO_5015996661" evidence="1">
    <location>
        <begin position="29"/>
        <end position="268"/>
    </location>
</feature>
<organism evidence="3 4">
    <name type="scientific">Enterococcus plantarum</name>
    <dbReference type="NCBI Taxonomy" id="1077675"/>
    <lineage>
        <taxon>Bacteria</taxon>
        <taxon>Bacillati</taxon>
        <taxon>Bacillota</taxon>
        <taxon>Bacilli</taxon>
        <taxon>Lactobacillales</taxon>
        <taxon>Enterococcaceae</taxon>
        <taxon>Enterococcus</taxon>
    </lineage>
</organism>